<evidence type="ECO:0000313" key="2">
    <source>
        <dbReference type="Proteomes" id="UP000832041"/>
    </source>
</evidence>
<dbReference type="Pfam" id="PF06224">
    <property type="entry name" value="AlkZ-like"/>
    <property type="match status" value="1"/>
</dbReference>
<dbReference type="PANTHER" id="PTHR38479:SF2">
    <property type="entry name" value="WINGED HELIX DNA-BINDING DOMAIN-CONTAINING PROTEIN"/>
    <property type="match status" value="1"/>
</dbReference>
<dbReference type="PANTHER" id="PTHR38479">
    <property type="entry name" value="LMO0824 PROTEIN"/>
    <property type="match status" value="1"/>
</dbReference>
<dbReference type="GO" id="GO:0003677">
    <property type="term" value="F:DNA binding"/>
    <property type="evidence" value="ECO:0007669"/>
    <property type="project" value="UniProtKB-KW"/>
</dbReference>
<proteinExistence type="predicted"/>
<evidence type="ECO:0000313" key="1">
    <source>
        <dbReference type="EMBL" id="UPT22317.1"/>
    </source>
</evidence>
<dbReference type="EMBL" id="CP051627">
    <property type="protein sequence ID" value="UPT22317.1"/>
    <property type="molecule type" value="Genomic_DNA"/>
</dbReference>
<keyword evidence="2" id="KW-1185">Reference proteome</keyword>
<gene>
    <name evidence="1" type="ORF">FOF52_16205</name>
</gene>
<dbReference type="InterPro" id="IPR009351">
    <property type="entry name" value="AlkZ-like"/>
</dbReference>
<name>A0ABY4L3S4_THEAE</name>
<dbReference type="RefSeq" id="WP_248590800.1">
    <property type="nucleotide sequence ID" value="NZ_BAABEB010000039.1"/>
</dbReference>
<reference evidence="1 2" key="1">
    <citation type="submission" date="2020-04" db="EMBL/GenBank/DDBJ databases">
        <title>Thermobifida alba genome sequencing and assembly.</title>
        <authorList>
            <person name="Luzics S."/>
            <person name="Horvath B."/>
            <person name="Nagy I."/>
            <person name="Toth A."/>
            <person name="Nagy I."/>
            <person name="Kukolya J."/>
        </authorList>
    </citation>
    <scope>NUCLEOTIDE SEQUENCE [LARGE SCALE GENOMIC DNA]</scope>
    <source>
        <strain evidence="1 2">DSM 43795</strain>
    </source>
</reference>
<sequence>MTPALTAASARRLRAAAQLLLGERERDPVRVLDRILTVQAQDATAAALGLRARAADARLSDVARAVGTDRTVVRGWFLRGTLHLVPAADVRWLLALLGPVFLAASRRRCAELGLDEPLLSRADALVSDAVAERPRTRAELAGLLTAAGVPAAGQAAFHLIRRNALAGRICQGPVRDGEPAYVALDDWVPGPGPGWDREEAAARLAGRYLAAHAPASLADFVHWSGLPAAVARAAWRTLDTVEVTVDGKPYALPAERADEIAAAGRAGGPGDVRLLPAYDDYLVGWRDRTLAVPPGRERAVWPGGGQIRPAVVVDGRVVGTWWRTGGEVGTTFFEPPSEPVGEAVGTEAADVARFLAE</sequence>
<dbReference type="Proteomes" id="UP000832041">
    <property type="component" value="Chromosome"/>
</dbReference>
<keyword evidence="1" id="KW-0238">DNA-binding</keyword>
<accession>A0ABY4L3S4</accession>
<organism evidence="1 2">
    <name type="scientific">Thermobifida alba</name>
    <name type="common">Thermomonospora alba</name>
    <dbReference type="NCBI Taxonomy" id="53522"/>
    <lineage>
        <taxon>Bacteria</taxon>
        <taxon>Bacillati</taxon>
        <taxon>Actinomycetota</taxon>
        <taxon>Actinomycetes</taxon>
        <taxon>Streptosporangiales</taxon>
        <taxon>Nocardiopsidaceae</taxon>
        <taxon>Thermobifida</taxon>
    </lineage>
</organism>
<protein>
    <submittedName>
        <fullName evidence="1">Winged helix DNA-binding domain-containing protein</fullName>
    </submittedName>
</protein>